<organism evidence="1">
    <name type="scientific">Satyrvirus sp</name>
    <dbReference type="NCBI Taxonomy" id="2487771"/>
    <lineage>
        <taxon>Viruses</taxon>
        <taxon>Varidnaviria</taxon>
        <taxon>Bamfordvirae</taxon>
        <taxon>Nucleocytoviricota</taxon>
        <taxon>Megaviricetes</taxon>
        <taxon>Imitervirales</taxon>
        <taxon>Mimiviridae</taxon>
        <taxon>Megamimivirinae</taxon>
    </lineage>
</organism>
<dbReference type="EMBL" id="MK072451">
    <property type="protein sequence ID" value="AYV85414.1"/>
    <property type="molecule type" value="Genomic_DNA"/>
</dbReference>
<accession>A0A3G5AFP8</accession>
<proteinExistence type="predicted"/>
<evidence type="ECO:0000313" key="1">
    <source>
        <dbReference type="EMBL" id="AYV85414.1"/>
    </source>
</evidence>
<sequence>MNKFHNPQYVVNIITENFAQKNEYFILIPIQKKPRGTATNFLFRLTQKFL</sequence>
<protein>
    <submittedName>
        <fullName evidence="1">Uncharacterized protein</fullName>
    </submittedName>
</protein>
<gene>
    <name evidence="1" type="ORF">Satyrvirus15_11</name>
</gene>
<name>A0A3G5AFP8_9VIRU</name>
<reference evidence="1" key="1">
    <citation type="submission" date="2018-10" db="EMBL/GenBank/DDBJ databases">
        <title>Hidden diversity of soil giant viruses.</title>
        <authorList>
            <person name="Schulz F."/>
            <person name="Alteio L."/>
            <person name="Goudeau D."/>
            <person name="Ryan E.M."/>
            <person name="Malmstrom R.R."/>
            <person name="Blanchard J."/>
            <person name="Woyke T."/>
        </authorList>
    </citation>
    <scope>NUCLEOTIDE SEQUENCE</scope>
    <source>
        <strain evidence="1">SAV1</strain>
    </source>
</reference>